<gene>
    <name evidence="6" type="ORF">SAMN02983003_2750</name>
</gene>
<dbReference type="RefSeq" id="WP_177282533.1">
    <property type="nucleotide sequence ID" value="NZ_FPKU01000002.1"/>
</dbReference>
<dbReference type="Proteomes" id="UP000183447">
    <property type="component" value="Unassembled WGS sequence"/>
</dbReference>
<evidence type="ECO:0000259" key="5">
    <source>
        <dbReference type="Pfam" id="PF24827"/>
    </source>
</evidence>
<dbReference type="InterPro" id="IPR055438">
    <property type="entry name" value="AstE_AspA_cat"/>
</dbReference>
<dbReference type="PANTHER" id="PTHR37326:SF1">
    <property type="entry name" value="BLL3975 PROTEIN"/>
    <property type="match status" value="1"/>
</dbReference>
<keyword evidence="2" id="KW-0479">Metal-binding</keyword>
<sequence length="301" mass="33108">MSGSKNGTFMRRTGADGVEHRIPVGTIVGDRPGGRVTIFAGQHGTEYDGLEAAQKLYRTLTPADVSGTIVIALSTNDQSFLNWEQFAPTHPPILEMMEELATGSDLLINCHGGEFSEGMEPYVICRLLGDPELDAKARAMADAFGVPYVSFSQYRGEPPETGVRPAWWLWPKKSMSDRLRIPEITPEVGERGSRDDKGIMYDGIVNVLKTFGFLEGQPSGKPAPREIGDRYWLTADEDGIFFPETTIGKDVAEGEHLGVVRDYFGRLIQEVKAPAAAKVMNMNWGMPVKQGGFLLWLGVIK</sequence>
<dbReference type="EMBL" id="FPKU01000002">
    <property type="protein sequence ID" value="SFZ85585.1"/>
    <property type="molecule type" value="Genomic_DNA"/>
</dbReference>
<dbReference type="STRING" id="665118.SAMN02983003_2750"/>
<dbReference type="InterPro" id="IPR053138">
    <property type="entry name" value="N-alpha-Ac-DABA_deacetylase"/>
</dbReference>
<dbReference type="SUPFAM" id="SSF53187">
    <property type="entry name" value="Zn-dependent exopeptidases"/>
    <property type="match status" value="1"/>
</dbReference>
<keyword evidence="7" id="KW-1185">Reference proteome</keyword>
<evidence type="ECO:0000313" key="7">
    <source>
        <dbReference type="Proteomes" id="UP000183447"/>
    </source>
</evidence>
<dbReference type="Pfam" id="PF24827">
    <property type="entry name" value="AstE_AspA_cat"/>
    <property type="match status" value="1"/>
</dbReference>
<dbReference type="Gene3D" id="3.40.630.10">
    <property type="entry name" value="Zn peptidases"/>
    <property type="match status" value="2"/>
</dbReference>
<proteinExistence type="predicted"/>
<evidence type="ECO:0000256" key="1">
    <source>
        <dbReference type="ARBA" id="ARBA00001947"/>
    </source>
</evidence>
<evidence type="ECO:0000313" key="6">
    <source>
        <dbReference type="EMBL" id="SFZ85585.1"/>
    </source>
</evidence>
<accession>A0A1K2HZT5</accession>
<dbReference type="GO" id="GO:0046872">
    <property type="term" value="F:metal ion binding"/>
    <property type="evidence" value="ECO:0007669"/>
    <property type="project" value="UniProtKB-KW"/>
</dbReference>
<dbReference type="PANTHER" id="PTHR37326">
    <property type="entry name" value="BLL3975 PROTEIN"/>
    <property type="match status" value="1"/>
</dbReference>
<feature type="domain" description="Succinylglutamate desuccinylase/Aspartoacylase catalytic" evidence="5">
    <location>
        <begin position="33"/>
        <end position="81"/>
    </location>
</feature>
<protein>
    <submittedName>
        <fullName evidence="6">Succinylglutamate desuccinylase / Aspartoacylase family protein</fullName>
    </submittedName>
</protein>
<dbReference type="AlphaFoldDB" id="A0A1K2HZT5"/>
<evidence type="ECO:0000256" key="4">
    <source>
        <dbReference type="ARBA" id="ARBA00022833"/>
    </source>
</evidence>
<organism evidence="6 7">
    <name type="scientific">Devosia enhydra</name>
    <dbReference type="NCBI Taxonomy" id="665118"/>
    <lineage>
        <taxon>Bacteria</taxon>
        <taxon>Pseudomonadati</taxon>
        <taxon>Pseudomonadota</taxon>
        <taxon>Alphaproteobacteria</taxon>
        <taxon>Hyphomicrobiales</taxon>
        <taxon>Devosiaceae</taxon>
        <taxon>Devosia</taxon>
    </lineage>
</organism>
<evidence type="ECO:0000256" key="2">
    <source>
        <dbReference type="ARBA" id="ARBA00022723"/>
    </source>
</evidence>
<reference evidence="6 7" key="1">
    <citation type="submission" date="2016-11" db="EMBL/GenBank/DDBJ databases">
        <authorList>
            <person name="Jaros S."/>
            <person name="Januszkiewicz K."/>
            <person name="Wedrychowicz H."/>
        </authorList>
    </citation>
    <scope>NUCLEOTIDE SEQUENCE [LARGE SCALE GENOMIC DNA]</scope>
    <source>
        <strain evidence="6 7">ATCC 23634</strain>
    </source>
</reference>
<name>A0A1K2HZT5_9HYPH</name>
<keyword evidence="3" id="KW-0378">Hydrolase</keyword>
<comment type="cofactor">
    <cofactor evidence="1">
        <name>Zn(2+)</name>
        <dbReference type="ChEBI" id="CHEBI:29105"/>
    </cofactor>
</comment>
<keyword evidence="4" id="KW-0862">Zinc</keyword>
<dbReference type="GO" id="GO:0016788">
    <property type="term" value="F:hydrolase activity, acting on ester bonds"/>
    <property type="evidence" value="ECO:0007669"/>
    <property type="project" value="InterPro"/>
</dbReference>
<evidence type="ECO:0000256" key="3">
    <source>
        <dbReference type="ARBA" id="ARBA00022801"/>
    </source>
</evidence>